<dbReference type="EMBL" id="JRYR02000001">
    <property type="protein sequence ID" value="OHX68571.1"/>
    <property type="molecule type" value="Genomic_DNA"/>
</dbReference>
<proteinExistence type="inferred from homology"/>
<dbReference type="AlphaFoldDB" id="A0A1S1Z5Q3"/>
<dbReference type="Proteomes" id="UP000179797">
    <property type="component" value="Unassembled WGS sequence"/>
</dbReference>
<accession>A0A1S1Z5Q3</accession>
<dbReference type="InterPro" id="IPR052193">
    <property type="entry name" value="Peptidase_C59"/>
</dbReference>
<dbReference type="SUPFAM" id="SSF56235">
    <property type="entry name" value="N-terminal nucleophile aminohydrolases (Ntn hydrolases)"/>
    <property type="match status" value="1"/>
</dbReference>
<protein>
    <recommendedName>
        <fullName evidence="3">Choloylglycine hydrolase/NAAA C-terminal domain-containing protein</fullName>
    </recommendedName>
</protein>
<dbReference type="PANTHER" id="PTHR35527">
    <property type="entry name" value="CHOLOYLGLYCINE HYDROLASE"/>
    <property type="match status" value="1"/>
</dbReference>
<dbReference type="Pfam" id="PF02275">
    <property type="entry name" value="CBAH"/>
    <property type="match status" value="1"/>
</dbReference>
<organism evidence="4 5">
    <name type="scientific">Flammeovirga pacifica</name>
    <dbReference type="NCBI Taxonomy" id="915059"/>
    <lineage>
        <taxon>Bacteria</taxon>
        <taxon>Pseudomonadati</taxon>
        <taxon>Bacteroidota</taxon>
        <taxon>Cytophagia</taxon>
        <taxon>Cytophagales</taxon>
        <taxon>Flammeovirgaceae</taxon>
        <taxon>Flammeovirga</taxon>
    </lineage>
</organism>
<comment type="similarity">
    <text evidence="1">Belongs to the peptidase C59 family.</text>
</comment>
<evidence type="ECO:0000259" key="3">
    <source>
        <dbReference type="Pfam" id="PF02275"/>
    </source>
</evidence>
<sequence length="296" mass="33521">MEAPMEMDEELVIVPQNYDLHGITTTYGFVGIKHGDTEWISSGMNEHGVNVEVLALGESQYAPKGTGDINHLEVASYVLAKAKTVDEAIELLSKIKVDVTPISVSHDMEIGMHYAITDAKRSVVIEYLNGKGTPEVYENNLGVLTNDPNYVDQELMAQALINGSTLENGLTKFPDELFTRFNKSPHERFQQLVAYNFTQDLSRVKTDFDGVNRAWAMVNALEIVQGTLYWKFVDPKPQMVGYSIVVDVNNKAYHFRTYDNMDIRKVDINDINFATVKYQTQDIYRNKNTYSNVEIN</sequence>
<dbReference type="STRING" id="915059.NH26_13465"/>
<dbReference type="Gene3D" id="3.60.60.10">
    <property type="entry name" value="Penicillin V Acylase, Chain A"/>
    <property type="match status" value="1"/>
</dbReference>
<dbReference type="InterPro" id="IPR029055">
    <property type="entry name" value="Ntn_hydrolases_N"/>
</dbReference>
<evidence type="ECO:0000313" key="5">
    <source>
        <dbReference type="Proteomes" id="UP000179797"/>
    </source>
</evidence>
<dbReference type="PANTHER" id="PTHR35527:SF2">
    <property type="entry name" value="HYDROLASE"/>
    <property type="match status" value="1"/>
</dbReference>
<keyword evidence="2" id="KW-0378">Hydrolase</keyword>
<evidence type="ECO:0000256" key="1">
    <source>
        <dbReference type="ARBA" id="ARBA00006625"/>
    </source>
</evidence>
<feature type="domain" description="Choloylglycine hydrolase/NAAA C-terminal" evidence="3">
    <location>
        <begin position="1"/>
        <end position="273"/>
    </location>
</feature>
<evidence type="ECO:0000313" key="4">
    <source>
        <dbReference type="EMBL" id="OHX68571.1"/>
    </source>
</evidence>
<keyword evidence="5" id="KW-1185">Reference proteome</keyword>
<comment type="caution">
    <text evidence="4">The sequence shown here is derived from an EMBL/GenBank/DDBJ whole genome shotgun (WGS) entry which is preliminary data.</text>
</comment>
<dbReference type="InterPro" id="IPR029132">
    <property type="entry name" value="CBAH/NAAA_C"/>
</dbReference>
<gene>
    <name evidence="4" type="ORF">NH26_13465</name>
</gene>
<reference evidence="4 5" key="1">
    <citation type="journal article" date="2012" name="Int. J. Syst. Evol. Microbiol.">
        <title>Flammeovirga pacifica sp. nov., isolated from deep-sea sediment.</title>
        <authorList>
            <person name="Xu H."/>
            <person name="Fu Y."/>
            <person name="Yang N."/>
            <person name="Ding Z."/>
            <person name="Lai Q."/>
            <person name="Zeng R."/>
        </authorList>
    </citation>
    <scope>NUCLEOTIDE SEQUENCE [LARGE SCALE GENOMIC DNA]</scope>
    <source>
        <strain evidence="5">DSM 24597 / LMG 26175 / WPAGA1</strain>
    </source>
</reference>
<dbReference type="GO" id="GO:0016787">
    <property type="term" value="F:hydrolase activity"/>
    <property type="evidence" value="ECO:0007669"/>
    <property type="project" value="UniProtKB-KW"/>
</dbReference>
<name>A0A1S1Z5Q3_FLAPC</name>
<evidence type="ECO:0000256" key="2">
    <source>
        <dbReference type="ARBA" id="ARBA00022801"/>
    </source>
</evidence>